<dbReference type="SUPFAM" id="SSF55298">
    <property type="entry name" value="YjgF-like"/>
    <property type="match status" value="3"/>
</dbReference>
<dbReference type="Pfam" id="PF01042">
    <property type="entry name" value="Ribonuc_L-PSP"/>
    <property type="match status" value="3"/>
</dbReference>
<proteinExistence type="predicted"/>
<evidence type="ECO:0000313" key="2">
    <source>
        <dbReference type="Proteomes" id="UP000236743"/>
    </source>
</evidence>
<dbReference type="AlphaFoldDB" id="A0A1H5ZWW1"/>
<dbReference type="InterPro" id="IPR006175">
    <property type="entry name" value="YjgF/YER057c/UK114"/>
</dbReference>
<dbReference type="EMBL" id="FNUY01000005">
    <property type="protein sequence ID" value="SEG40255.1"/>
    <property type="molecule type" value="Genomic_DNA"/>
</dbReference>
<organism evidence="1 2">
    <name type="scientific">Bosea lathyri</name>
    <dbReference type="NCBI Taxonomy" id="1036778"/>
    <lineage>
        <taxon>Bacteria</taxon>
        <taxon>Pseudomonadati</taxon>
        <taxon>Pseudomonadota</taxon>
        <taxon>Alphaproteobacteria</taxon>
        <taxon>Hyphomicrobiales</taxon>
        <taxon>Boseaceae</taxon>
        <taxon>Bosea</taxon>
    </lineage>
</organism>
<dbReference type="OrthoDB" id="9803101at2"/>
<reference evidence="1 2" key="1">
    <citation type="submission" date="2016-10" db="EMBL/GenBank/DDBJ databases">
        <authorList>
            <person name="de Groot N.N."/>
        </authorList>
    </citation>
    <scope>NUCLEOTIDE SEQUENCE [LARGE SCALE GENOMIC DNA]</scope>
    <source>
        <strain evidence="1 2">DSM 26656</strain>
    </source>
</reference>
<dbReference type="RefSeq" id="WP_160115765.1">
    <property type="nucleotide sequence ID" value="NZ_FNUY01000005.1"/>
</dbReference>
<dbReference type="Proteomes" id="UP000236743">
    <property type="component" value="Unassembled WGS sequence"/>
</dbReference>
<dbReference type="Gene3D" id="3.30.1330.40">
    <property type="entry name" value="RutC-like"/>
    <property type="match status" value="3"/>
</dbReference>
<gene>
    <name evidence="1" type="ORF">SAMN04488115_10543</name>
</gene>
<sequence length="411" mass="43007">MSRFATAPSALPGAGAIPVSGAVRAGERVFLSGATALQPDGSVIGHGDPAAQTHAALDTLEASLKAAGGSLASLTKLTTCIVDRDFRAGVYGVIAQRLPNVRPVSTGLVVAGLALPELIVQIDAEAAIPSSPPRHTRPYTFESWHGQGFPWQGAMVLASDEEFFVRGQTGAGLDHTGIKAAGRTPEDAGAQTDLALANLATLLAEAGASMEDIAKITVYISDRGYRSAVYPMIGKHFGGIRPVSTGIVTTAFARADILFEIDVTLLRKQGGKSHQRVRPYHSSAARYGHQGQQLDCEFCMAVVAGDRVLLRGQTGMGLDEVFYGAGDAKAQAEQAMDNVETLLAEAGAGLEDVAKATVYVTDRAYLAEVNAVVLRRLDGVAPAFTTVVVKGLASPELLMEVDIVAIKKSSR</sequence>
<dbReference type="CDD" id="cd00448">
    <property type="entry name" value="YjgF_YER057c_UK114_family"/>
    <property type="match status" value="1"/>
</dbReference>
<evidence type="ECO:0000313" key="1">
    <source>
        <dbReference type="EMBL" id="SEG40255.1"/>
    </source>
</evidence>
<dbReference type="InterPro" id="IPR035959">
    <property type="entry name" value="RutC-like_sf"/>
</dbReference>
<name>A0A1H5ZWW1_9HYPH</name>
<dbReference type="PANTHER" id="PTHR43857">
    <property type="entry name" value="BLR7761 PROTEIN"/>
    <property type="match status" value="1"/>
</dbReference>
<dbReference type="PANTHER" id="PTHR43857:SF1">
    <property type="entry name" value="YJGH FAMILY PROTEIN"/>
    <property type="match status" value="1"/>
</dbReference>
<accession>A0A1H5ZWW1</accession>
<protein>
    <submittedName>
        <fullName evidence="1">Enamine deaminase RidA, house cleaning of reactive enamine intermediates, YjgF/YER057c/UK114 family</fullName>
    </submittedName>
</protein>
<keyword evidence="2" id="KW-1185">Reference proteome</keyword>